<dbReference type="Proteomes" id="UP000037175">
    <property type="component" value="Unassembled WGS sequence"/>
</dbReference>
<keyword evidence="2" id="KW-0067">ATP-binding</keyword>
<dbReference type="NCBIfam" id="TIGR02858">
    <property type="entry name" value="spore_III_AA"/>
    <property type="match status" value="1"/>
</dbReference>
<dbReference type="Gene3D" id="3.40.50.300">
    <property type="entry name" value="P-loop containing nucleotide triphosphate hydrolases"/>
    <property type="match status" value="1"/>
</dbReference>
<dbReference type="EMBL" id="LGTE01000002">
    <property type="protein sequence ID" value="KNZ70708.1"/>
    <property type="molecule type" value="Genomic_DNA"/>
</dbReference>
<evidence type="ECO:0000313" key="4">
    <source>
        <dbReference type="EMBL" id="KNZ70708.1"/>
    </source>
</evidence>
<dbReference type="Pfam" id="PF19568">
    <property type="entry name" value="Spore_III_AA"/>
    <property type="match status" value="1"/>
</dbReference>
<dbReference type="SMART" id="SM00382">
    <property type="entry name" value="AAA"/>
    <property type="match status" value="1"/>
</dbReference>
<dbReference type="RefSeq" id="WP_052216635.1">
    <property type="nucleotide sequence ID" value="NZ_LGTE01000002.1"/>
</dbReference>
<gene>
    <name evidence="4" type="ORF">Tfer_0386</name>
</gene>
<dbReference type="InterPro" id="IPR014217">
    <property type="entry name" value="Spore_III_AA"/>
</dbReference>
<protein>
    <submittedName>
        <fullName evidence="4">Stage III sporulation protein AA</fullName>
    </submittedName>
</protein>
<evidence type="ECO:0000259" key="3">
    <source>
        <dbReference type="SMART" id="SM00382"/>
    </source>
</evidence>
<sequence>MARQTVLYQEIMEMVPGNLRAILARVPNELMRRAEEIRLRQNRPLIIGHDGGDLFLTPEGEPTVDITQSYTVTGEDLKKTANLLSNSSIYAVEEEVRNGFITVPGGHRVGLAGRVIIDNGKVKTIKYITSLNIRIAREVIGASDNIMPYLIDPIRKEFQHTLIISPPRCGKTTLLRDIVRQLSNGVPSLGFHGVPVGVVDERSEIAGCFRGVPQKDVGIRTDVLDGCPKAEGMIMLIRSMAPKVVATDEIGRKEDIFALEEVLNAGVKILTTVHGANLSELVQRPALKYLVEQGIFERYIVLNREKGVGTVEDILDGKTRQSLKR</sequence>
<dbReference type="InterPro" id="IPR027417">
    <property type="entry name" value="P-loop_NTPase"/>
</dbReference>
<dbReference type="InterPro" id="IPR045735">
    <property type="entry name" value="Spore_III_AA_AAA+_ATPase"/>
</dbReference>
<name>A0A0L6W5P8_9FIRM</name>
<feature type="domain" description="AAA+ ATPase" evidence="3">
    <location>
        <begin position="157"/>
        <end position="297"/>
    </location>
</feature>
<dbReference type="PANTHER" id="PTHR20953">
    <property type="entry name" value="KINASE-RELATED"/>
    <property type="match status" value="1"/>
</dbReference>
<dbReference type="InterPro" id="IPR003593">
    <property type="entry name" value="AAA+_ATPase"/>
</dbReference>
<dbReference type="PATRIC" id="fig|281456.6.peg.406"/>
<evidence type="ECO:0000256" key="1">
    <source>
        <dbReference type="ARBA" id="ARBA00022741"/>
    </source>
</evidence>
<dbReference type="SUPFAM" id="SSF52540">
    <property type="entry name" value="P-loop containing nucleoside triphosphate hydrolases"/>
    <property type="match status" value="1"/>
</dbReference>
<comment type="caution">
    <text evidence="4">The sequence shown here is derived from an EMBL/GenBank/DDBJ whole genome shotgun (WGS) entry which is preliminary data.</text>
</comment>
<keyword evidence="1" id="KW-0547">Nucleotide-binding</keyword>
<evidence type="ECO:0000256" key="2">
    <source>
        <dbReference type="ARBA" id="ARBA00022840"/>
    </source>
</evidence>
<dbReference type="PANTHER" id="PTHR20953:SF3">
    <property type="entry name" value="P-LOOP CONTAINING NUCLEOSIDE TRIPHOSPHATE HYDROLASES SUPERFAMILY PROTEIN"/>
    <property type="match status" value="1"/>
</dbReference>
<accession>A0A0L6W5P8</accession>
<dbReference type="GO" id="GO:0005524">
    <property type="term" value="F:ATP binding"/>
    <property type="evidence" value="ECO:0007669"/>
    <property type="project" value="UniProtKB-KW"/>
</dbReference>
<evidence type="ECO:0000313" key="5">
    <source>
        <dbReference type="Proteomes" id="UP000037175"/>
    </source>
</evidence>
<proteinExistence type="predicted"/>
<reference evidence="5" key="1">
    <citation type="submission" date="2015-07" db="EMBL/GenBank/DDBJ databases">
        <title>Complete Genome of Thermincola ferriacetica strain Z-0001T.</title>
        <authorList>
            <person name="Lusk B."/>
            <person name="Badalamenti J.P."/>
            <person name="Parameswaran P."/>
            <person name="Bond D.R."/>
            <person name="Torres C.I."/>
        </authorList>
    </citation>
    <scope>NUCLEOTIDE SEQUENCE [LARGE SCALE GENOMIC DNA]</scope>
    <source>
        <strain evidence="5">Z-0001</strain>
    </source>
</reference>
<dbReference type="AlphaFoldDB" id="A0A0L6W5P8"/>
<organism evidence="4 5">
    <name type="scientific">Thermincola ferriacetica</name>
    <dbReference type="NCBI Taxonomy" id="281456"/>
    <lineage>
        <taxon>Bacteria</taxon>
        <taxon>Bacillati</taxon>
        <taxon>Bacillota</taxon>
        <taxon>Clostridia</taxon>
        <taxon>Eubacteriales</taxon>
        <taxon>Thermincolaceae</taxon>
        <taxon>Thermincola</taxon>
    </lineage>
</organism>
<keyword evidence="5" id="KW-1185">Reference proteome</keyword>